<accession>B7PQQ7</accession>
<keyword evidence="5" id="KW-0560">Oxidoreductase</keyword>
<keyword evidence="4" id="KW-0503">Monooxygenase</keyword>
<protein>
    <submittedName>
        <fullName evidence="5 6">Cytochrome P-450 IIC5, putative</fullName>
        <ecNumber evidence="5">1.14.14.1</ecNumber>
    </submittedName>
</protein>
<keyword evidence="2" id="KW-0479">Metal-binding</keyword>
<dbReference type="EMBL" id="ABJB010296464">
    <property type="status" value="NOT_ANNOTATED_CDS"/>
    <property type="molecule type" value="Genomic_DNA"/>
</dbReference>
<dbReference type="GO" id="GO:0016712">
    <property type="term" value="F:oxidoreductase activity, acting on paired donors, with incorporation or reduction of molecular oxygen, reduced flavin or flavoprotein as one donor, and incorporation of one atom of oxygen"/>
    <property type="evidence" value="ECO:0007669"/>
    <property type="project" value="UniProtKB-EC"/>
</dbReference>
<evidence type="ECO:0000313" key="5">
    <source>
        <dbReference type="EMBL" id="EEC08929.1"/>
    </source>
</evidence>
<dbReference type="Proteomes" id="UP000001555">
    <property type="component" value="Unassembled WGS sequence"/>
</dbReference>
<gene>
    <name evidence="5" type="ORF">IscW_ISCW005591</name>
</gene>
<dbReference type="Gene3D" id="1.10.630.10">
    <property type="entry name" value="Cytochrome P450"/>
    <property type="match status" value="1"/>
</dbReference>
<evidence type="ECO:0000313" key="7">
    <source>
        <dbReference type="Proteomes" id="UP000001555"/>
    </source>
</evidence>
<dbReference type="AlphaFoldDB" id="B7PQQ7"/>
<proteinExistence type="inferred from homology"/>
<dbReference type="InterPro" id="IPR036396">
    <property type="entry name" value="Cyt_P450_sf"/>
</dbReference>
<feature type="non-terminal residue" evidence="5">
    <location>
        <position position="1"/>
    </location>
</feature>
<dbReference type="InterPro" id="IPR002401">
    <property type="entry name" value="Cyt_P450_E_grp-I"/>
</dbReference>
<dbReference type="FunFam" id="1.10.630.10:FF:000290">
    <property type="entry name" value="Cytochrome P-450 IIC5, putative"/>
    <property type="match status" value="1"/>
</dbReference>
<keyword evidence="3" id="KW-0408">Iron</keyword>
<dbReference type="VEuPathDB" id="VectorBase:ISCP_032688"/>
<dbReference type="VEuPathDB" id="VectorBase:ISCI005591"/>
<keyword evidence="7" id="KW-1185">Reference proteome</keyword>
<reference evidence="5 7" key="1">
    <citation type="submission" date="2008-03" db="EMBL/GenBank/DDBJ databases">
        <title>Annotation of Ixodes scapularis.</title>
        <authorList>
            <consortium name="Ixodes scapularis Genome Project Consortium"/>
            <person name="Caler E."/>
            <person name="Hannick L.I."/>
            <person name="Bidwell S."/>
            <person name="Joardar V."/>
            <person name="Thiagarajan M."/>
            <person name="Amedeo P."/>
            <person name="Galinsky K.J."/>
            <person name="Schobel S."/>
            <person name="Inman J."/>
            <person name="Hostetler J."/>
            <person name="Miller J."/>
            <person name="Hammond M."/>
            <person name="Megy K."/>
            <person name="Lawson D."/>
            <person name="Kodira C."/>
            <person name="Sutton G."/>
            <person name="Meyer J."/>
            <person name="Hill C.A."/>
            <person name="Birren B."/>
            <person name="Nene V."/>
            <person name="Collins F."/>
            <person name="Alarcon-Chaidez F."/>
            <person name="Wikel S."/>
            <person name="Strausberg R."/>
        </authorList>
    </citation>
    <scope>NUCLEOTIDE SEQUENCE [LARGE SCALE GENOMIC DNA]</scope>
    <source>
        <strain evidence="7">Wikel</strain>
        <strain evidence="5">Wikel colony</strain>
    </source>
</reference>
<dbReference type="GO" id="GO:0005506">
    <property type="term" value="F:iron ion binding"/>
    <property type="evidence" value="ECO:0007669"/>
    <property type="project" value="InterPro"/>
</dbReference>
<dbReference type="Pfam" id="PF00067">
    <property type="entry name" value="p450"/>
    <property type="match status" value="1"/>
</dbReference>
<dbReference type="EC" id="1.14.14.1" evidence="5"/>
<evidence type="ECO:0000256" key="3">
    <source>
        <dbReference type="ARBA" id="ARBA00023004"/>
    </source>
</evidence>
<dbReference type="PANTHER" id="PTHR24300">
    <property type="entry name" value="CYTOCHROME P450 508A4-RELATED"/>
    <property type="match status" value="1"/>
</dbReference>
<sequence>SVRYLPGNILSFWVAGTNAINRSVIWHMLNCADKPGTVQKAIQDEIDEVVGRERQPAWNDRYRMVYTMAAIWEMLRWRPISPMGLPRGTSEDVIIGGFTIPEGTIVMANLWAVNMDSSLWVHPEKFDPYRFIEEGRAKLKPKPEYFIPFSLGWLFFYTYSLES</sequence>
<dbReference type="PRINTS" id="PR00463">
    <property type="entry name" value="EP450I"/>
</dbReference>
<dbReference type="HOGENOM" id="CLU_001570_22_2_1"/>
<dbReference type="STRING" id="6945.B7PQQ7"/>
<evidence type="ECO:0000256" key="4">
    <source>
        <dbReference type="ARBA" id="ARBA00023033"/>
    </source>
</evidence>
<reference evidence="6" key="2">
    <citation type="submission" date="2020-05" db="UniProtKB">
        <authorList>
            <consortium name="EnsemblMetazoa"/>
        </authorList>
    </citation>
    <scope>IDENTIFICATION</scope>
    <source>
        <strain evidence="6">wikel</strain>
    </source>
</reference>
<dbReference type="VEuPathDB" id="VectorBase:ISCW005591"/>
<name>B7PQQ7_IXOSC</name>
<dbReference type="OrthoDB" id="1055148at2759"/>
<dbReference type="PaxDb" id="6945-B7PQQ7"/>
<dbReference type="EMBL" id="DS766775">
    <property type="protein sequence ID" value="EEC08929.1"/>
    <property type="molecule type" value="Genomic_DNA"/>
</dbReference>
<dbReference type="InterPro" id="IPR050182">
    <property type="entry name" value="Cytochrome_P450_fam2"/>
</dbReference>
<evidence type="ECO:0000256" key="2">
    <source>
        <dbReference type="ARBA" id="ARBA00022723"/>
    </source>
</evidence>
<dbReference type="PANTHER" id="PTHR24300:SF375">
    <property type="entry name" value="CYTOCHROME P450 FAMILY"/>
    <property type="match status" value="1"/>
</dbReference>
<dbReference type="SUPFAM" id="SSF48264">
    <property type="entry name" value="Cytochrome P450"/>
    <property type="match status" value="1"/>
</dbReference>
<dbReference type="InterPro" id="IPR001128">
    <property type="entry name" value="Cyt_P450"/>
</dbReference>
<comment type="similarity">
    <text evidence="1">Belongs to the cytochrome P450 family.</text>
</comment>
<organism>
    <name type="scientific">Ixodes scapularis</name>
    <name type="common">Black-legged tick</name>
    <name type="synonym">Deer tick</name>
    <dbReference type="NCBI Taxonomy" id="6945"/>
    <lineage>
        <taxon>Eukaryota</taxon>
        <taxon>Metazoa</taxon>
        <taxon>Ecdysozoa</taxon>
        <taxon>Arthropoda</taxon>
        <taxon>Chelicerata</taxon>
        <taxon>Arachnida</taxon>
        <taxon>Acari</taxon>
        <taxon>Parasitiformes</taxon>
        <taxon>Ixodida</taxon>
        <taxon>Ixodoidea</taxon>
        <taxon>Ixodidae</taxon>
        <taxon>Ixodinae</taxon>
        <taxon>Ixodes</taxon>
    </lineage>
</organism>
<evidence type="ECO:0000256" key="1">
    <source>
        <dbReference type="ARBA" id="ARBA00010617"/>
    </source>
</evidence>
<evidence type="ECO:0000313" key="6">
    <source>
        <dbReference type="EnsemblMetazoa" id="ISCW005591-PA"/>
    </source>
</evidence>
<dbReference type="GO" id="GO:0020037">
    <property type="term" value="F:heme binding"/>
    <property type="evidence" value="ECO:0007669"/>
    <property type="project" value="InterPro"/>
</dbReference>
<dbReference type="EnsemblMetazoa" id="ISCW005591-RA">
    <property type="protein sequence ID" value="ISCW005591-PA"/>
    <property type="gene ID" value="ISCW005591"/>
</dbReference>